<evidence type="ECO:0000313" key="2">
    <source>
        <dbReference type="Proteomes" id="UP000240883"/>
    </source>
</evidence>
<keyword evidence="2" id="KW-1185">Reference proteome</keyword>
<dbReference type="EMBL" id="KZ678151">
    <property type="protein sequence ID" value="PSN59961.1"/>
    <property type="molecule type" value="Genomic_DNA"/>
</dbReference>
<proteinExistence type="predicted"/>
<sequence length="116" mass="12822">MGWRSSRRLVLETSIASFRLGSHMAQGYWVKVIGKAKLHLWIVNEWSFVFSCVSAICISRASMSCFCFLVVCPLPSCRVGATPRSPLADTPIASGPRGRIAIRYVSVDKMRGELDA</sequence>
<evidence type="ECO:0000313" key="1">
    <source>
        <dbReference type="EMBL" id="PSN59961.1"/>
    </source>
</evidence>
<protein>
    <submittedName>
        <fullName evidence="1">Uncharacterized protein</fullName>
    </submittedName>
</protein>
<organism evidence="1 2">
    <name type="scientific">Corynespora cassiicola Philippines</name>
    <dbReference type="NCBI Taxonomy" id="1448308"/>
    <lineage>
        <taxon>Eukaryota</taxon>
        <taxon>Fungi</taxon>
        <taxon>Dikarya</taxon>
        <taxon>Ascomycota</taxon>
        <taxon>Pezizomycotina</taxon>
        <taxon>Dothideomycetes</taxon>
        <taxon>Pleosporomycetidae</taxon>
        <taxon>Pleosporales</taxon>
        <taxon>Corynesporascaceae</taxon>
        <taxon>Corynespora</taxon>
    </lineage>
</organism>
<dbReference type="AlphaFoldDB" id="A0A2T2N3F8"/>
<dbReference type="Proteomes" id="UP000240883">
    <property type="component" value="Unassembled WGS sequence"/>
</dbReference>
<accession>A0A2T2N3F8</accession>
<gene>
    <name evidence="1" type="ORF">BS50DRAFT_215865</name>
</gene>
<reference evidence="1 2" key="1">
    <citation type="journal article" date="2018" name="Front. Microbiol.">
        <title>Genome-Wide Analysis of Corynespora cassiicola Leaf Fall Disease Putative Effectors.</title>
        <authorList>
            <person name="Lopez D."/>
            <person name="Ribeiro S."/>
            <person name="Label P."/>
            <person name="Fumanal B."/>
            <person name="Venisse J.S."/>
            <person name="Kohler A."/>
            <person name="de Oliveira R.R."/>
            <person name="Labutti K."/>
            <person name="Lipzen A."/>
            <person name="Lail K."/>
            <person name="Bauer D."/>
            <person name="Ohm R.A."/>
            <person name="Barry K.W."/>
            <person name="Spatafora J."/>
            <person name="Grigoriev I.V."/>
            <person name="Martin F.M."/>
            <person name="Pujade-Renaud V."/>
        </authorList>
    </citation>
    <scope>NUCLEOTIDE SEQUENCE [LARGE SCALE GENOMIC DNA]</scope>
    <source>
        <strain evidence="1 2">Philippines</strain>
    </source>
</reference>
<name>A0A2T2N3F8_CORCC</name>